<evidence type="ECO:0000313" key="2">
    <source>
        <dbReference type="Proteomes" id="UP000502823"/>
    </source>
</evidence>
<comment type="caution">
    <text evidence="1">The sequence shown here is derived from an EMBL/GenBank/DDBJ whole genome shotgun (WGS) entry which is preliminary data.</text>
</comment>
<dbReference type="InParanoid" id="A0A6L2PR96"/>
<sequence>ACIGPRGITLTPEHLPDPVLTYNSETLLFAAHFRQPARQAEPVLMDYTALRTYTMLVNQSPTFVWDSNVPRHVPARHFVSWFQFLGEVISDTYNAGLASVLSTPRYEAPIETIENLASRNVIWAGNHVSWTWSIEEDDNPDLQTMRNFRCLTNEQLNETGQRSEDMAFGIERLHG</sequence>
<proteinExistence type="predicted"/>
<protein>
    <submittedName>
        <fullName evidence="1">Uncharacterized protein</fullName>
    </submittedName>
</protein>
<name>A0A6L2PR96_COPFO</name>
<accession>A0A6L2PR96</accession>
<dbReference type="OrthoDB" id="8182981at2759"/>
<reference evidence="2" key="1">
    <citation type="submission" date="2020-01" db="EMBL/GenBank/DDBJ databases">
        <title>Draft genome sequence of the Termite Coptotermes fromosanus.</title>
        <authorList>
            <person name="Itakura S."/>
            <person name="Yosikawa Y."/>
            <person name="Umezawa K."/>
        </authorList>
    </citation>
    <scope>NUCLEOTIDE SEQUENCE [LARGE SCALE GENOMIC DNA]</scope>
</reference>
<gene>
    <name evidence="1" type="ORF">Cfor_06071</name>
</gene>
<feature type="non-terminal residue" evidence="1">
    <location>
        <position position="1"/>
    </location>
</feature>
<keyword evidence="2" id="KW-1185">Reference proteome</keyword>
<feature type="non-terminal residue" evidence="1">
    <location>
        <position position="175"/>
    </location>
</feature>
<organism evidence="1 2">
    <name type="scientific">Coptotermes formosanus</name>
    <name type="common">Formosan subterranean termite</name>
    <dbReference type="NCBI Taxonomy" id="36987"/>
    <lineage>
        <taxon>Eukaryota</taxon>
        <taxon>Metazoa</taxon>
        <taxon>Ecdysozoa</taxon>
        <taxon>Arthropoda</taxon>
        <taxon>Hexapoda</taxon>
        <taxon>Insecta</taxon>
        <taxon>Pterygota</taxon>
        <taxon>Neoptera</taxon>
        <taxon>Polyneoptera</taxon>
        <taxon>Dictyoptera</taxon>
        <taxon>Blattodea</taxon>
        <taxon>Blattoidea</taxon>
        <taxon>Termitoidae</taxon>
        <taxon>Rhinotermitidae</taxon>
        <taxon>Coptotermes</taxon>
    </lineage>
</organism>
<evidence type="ECO:0000313" key="1">
    <source>
        <dbReference type="EMBL" id="GFG34956.1"/>
    </source>
</evidence>
<dbReference type="Proteomes" id="UP000502823">
    <property type="component" value="Unassembled WGS sequence"/>
</dbReference>
<dbReference type="EMBL" id="BLKM01011933">
    <property type="protein sequence ID" value="GFG34956.1"/>
    <property type="molecule type" value="Genomic_DNA"/>
</dbReference>
<dbReference type="Gene3D" id="1.10.287.70">
    <property type="match status" value="1"/>
</dbReference>
<dbReference type="AlphaFoldDB" id="A0A6L2PR96"/>